<accession>A0A6G1FU85</accession>
<dbReference type="SUPFAM" id="SSF46689">
    <property type="entry name" value="Homeodomain-like"/>
    <property type="match status" value="1"/>
</dbReference>
<dbReference type="GeneID" id="54417288"/>
<dbReference type="EMBL" id="ML975174">
    <property type="protein sequence ID" value="KAF1809221.1"/>
    <property type="molecule type" value="Genomic_DNA"/>
</dbReference>
<dbReference type="GO" id="GO:0003677">
    <property type="term" value="F:DNA binding"/>
    <property type="evidence" value="ECO:0007669"/>
    <property type="project" value="InterPro"/>
</dbReference>
<proteinExistence type="predicted"/>
<keyword evidence="3" id="KW-1185">Reference proteome</keyword>
<sequence>MPEYTEEALQSALDDFPTRKIPSLRKVSELYQIPRSTLQSRLAGRPTRKESAQITQNLSPVQERYLAEWI</sequence>
<dbReference type="RefSeq" id="XP_033530852.1">
    <property type="nucleotide sequence ID" value="XM_033676718.1"/>
</dbReference>
<evidence type="ECO:0000313" key="4">
    <source>
        <dbReference type="RefSeq" id="XP_033530852.1"/>
    </source>
</evidence>
<dbReference type="Pfam" id="PF05225">
    <property type="entry name" value="HTH_psq"/>
    <property type="match status" value="1"/>
</dbReference>
<dbReference type="Proteomes" id="UP000504638">
    <property type="component" value="Unplaced"/>
</dbReference>
<evidence type="ECO:0000313" key="2">
    <source>
        <dbReference type="EMBL" id="KAF1809221.1"/>
    </source>
</evidence>
<gene>
    <name evidence="2 4" type="ORF">P152DRAFT_403719</name>
</gene>
<evidence type="ECO:0000313" key="3">
    <source>
        <dbReference type="Proteomes" id="UP000504638"/>
    </source>
</evidence>
<dbReference type="AlphaFoldDB" id="A0A6G1FU85"/>
<reference evidence="2 4" key="1">
    <citation type="submission" date="2020-01" db="EMBL/GenBank/DDBJ databases">
        <authorList>
            <consortium name="DOE Joint Genome Institute"/>
            <person name="Haridas S."/>
            <person name="Albert R."/>
            <person name="Binder M."/>
            <person name="Bloem J."/>
            <person name="Labutti K."/>
            <person name="Salamov A."/>
            <person name="Andreopoulos B."/>
            <person name="Baker S.E."/>
            <person name="Barry K."/>
            <person name="Bills G."/>
            <person name="Bluhm B.H."/>
            <person name="Cannon C."/>
            <person name="Castanera R."/>
            <person name="Culley D.E."/>
            <person name="Daum C."/>
            <person name="Ezra D."/>
            <person name="Gonzalez J.B."/>
            <person name="Henrissat B."/>
            <person name="Kuo A."/>
            <person name="Liang C."/>
            <person name="Lipzen A."/>
            <person name="Lutzoni F."/>
            <person name="Magnuson J."/>
            <person name="Mondo S."/>
            <person name="Nolan M."/>
            <person name="Ohm R."/>
            <person name="Pangilinan J."/>
            <person name="Park H.-J."/>
            <person name="Ramirez L."/>
            <person name="Alfaro M."/>
            <person name="Sun H."/>
            <person name="Tritt A."/>
            <person name="Yoshinaga Y."/>
            <person name="Zwiers L.-H."/>
            <person name="Turgeon B.G."/>
            <person name="Goodwin S.B."/>
            <person name="Spatafora J.W."/>
            <person name="Crous P.W."/>
            <person name="Grigoriev I.V."/>
        </authorList>
    </citation>
    <scope>NUCLEOTIDE SEQUENCE</scope>
    <source>
        <strain evidence="2 4">CBS 781.70</strain>
    </source>
</reference>
<feature type="domain" description="HTH psq-type" evidence="1">
    <location>
        <begin position="5"/>
        <end position="49"/>
    </location>
</feature>
<reference evidence="4" key="3">
    <citation type="submission" date="2025-04" db="UniProtKB">
        <authorList>
            <consortium name="RefSeq"/>
        </authorList>
    </citation>
    <scope>IDENTIFICATION</scope>
    <source>
        <strain evidence="4">CBS 781.70</strain>
    </source>
</reference>
<reference evidence="4" key="2">
    <citation type="submission" date="2020-04" db="EMBL/GenBank/DDBJ databases">
        <authorList>
            <consortium name="NCBI Genome Project"/>
        </authorList>
    </citation>
    <scope>NUCLEOTIDE SEQUENCE</scope>
    <source>
        <strain evidence="4">CBS 781.70</strain>
    </source>
</reference>
<dbReference type="InterPro" id="IPR009057">
    <property type="entry name" value="Homeodomain-like_sf"/>
</dbReference>
<dbReference type="InterPro" id="IPR007889">
    <property type="entry name" value="HTH_Psq"/>
</dbReference>
<dbReference type="OrthoDB" id="3786747at2759"/>
<dbReference type="Gene3D" id="1.10.10.60">
    <property type="entry name" value="Homeodomain-like"/>
    <property type="match status" value="1"/>
</dbReference>
<evidence type="ECO:0000259" key="1">
    <source>
        <dbReference type="Pfam" id="PF05225"/>
    </source>
</evidence>
<protein>
    <recommendedName>
        <fullName evidence="1">HTH psq-type domain-containing protein</fullName>
    </recommendedName>
</protein>
<organism evidence="2">
    <name type="scientific">Eremomyces bilateralis CBS 781.70</name>
    <dbReference type="NCBI Taxonomy" id="1392243"/>
    <lineage>
        <taxon>Eukaryota</taxon>
        <taxon>Fungi</taxon>
        <taxon>Dikarya</taxon>
        <taxon>Ascomycota</taxon>
        <taxon>Pezizomycotina</taxon>
        <taxon>Dothideomycetes</taxon>
        <taxon>Dothideomycetes incertae sedis</taxon>
        <taxon>Eremomycetales</taxon>
        <taxon>Eremomycetaceae</taxon>
        <taxon>Eremomyces</taxon>
    </lineage>
</organism>
<feature type="non-terminal residue" evidence="2">
    <location>
        <position position="70"/>
    </location>
</feature>
<name>A0A6G1FU85_9PEZI</name>